<dbReference type="Pfam" id="PF12828">
    <property type="entry name" value="PXB"/>
    <property type="match status" value="1"/>
</dbReference>
<proteinExistence type="predicted"/>
<dbReference type="PANTHER" id="PTHR47185">
    <property type="entry name" value="PX DOMAIN-CONTAINING PROTEIN YPR097W"/>
    <property type="match status" value="1"/>
</dbReference>
<reference evidence="4 5" key="1">
    <citation type="journal article" date="2016" name="Mol. Biol. Evol.">
        <title>Comparative Genomics of Early-Diverging Mushroom-Forming Fungi Provides Insights into the Origins of Lignocellulose Decay Capabilities.</title>
        <authorList>
            <person name="Nagy L.G."/>
            <person name="Riley R."/>
            <person name="Tritt A."/>
            <person name="Adam C."/>
            <person name="Daum C."/>
            <person name="Floudas D."/>
            <person name="Sun H."/>
            <person name="Yadav J.S."/>
            <person name="Pangilinan J."/>
            <person name="Larsson K.H."/>
            <person name="Matsuura K."/>
            <person name="Barry K."/>
            <person name="Labutti K."/>
            <person name="Kuo R."/>
            <person name="Ohm R.A."/>
            <person name="Bhattacharya S.S."/>
            <person name="Shirouzu T."/>
            <person name="Yoshinaga Y."/>
            <person name="Martin F.M."/>
            <person name="Grigoriev I.V."/>
            <person name="Hibbett D.S."/>
        </authorList>
    </citation>
    <scope>NUCLEOTIDE SEQUENCE [LARGE SCALE GENOMIC DNA]</scope>
    <source>
        <strain evidence="4 5">CBS 109695</strain>
    </source>
</reference>
<feature type="region of interest" description="Disordered" evidence="1">
    <location>
        <begin position="772"/>
        <end position="797"/>
    </location>
</feature>
<evidence type="ECO:0000259" key="2">
    <source>
        <dbReference type="Pfam" id="PF12825"/>
    </source>
</evidence>
<dbReference type="EMBL" id="KV417731">
    <property type="protein sequence ID" value="KZP08088.1"/>
    <property type="molecule type" value="Genomic_DNA"/>
</dbReference>
<organism evidence="4 5">
    <name type="scientific">Athelia psychrophila</name>
    <dbReference type="NCBI Taxonomy" id="1759441"/>
    <lineage>
        <taxon>Eukaryota</taxon>
        <taxon>Fungi</taxon>
        <taxon>Dikarya</taxon>
        <taxon>Basidiomycota</taxon>
        <taxon>Agaricomycotina</taxon>
        <taxon>Agaricomycetes</taxon>
        <taxon>Agaricomycetidae</taxon>
        <taxon>Atheliales</taxon>
        <taxon>Atheliaceae</taxon>
        <taxon>Athelia</taxon>
    </lineage>
</organism>
<feature type="region of interest" description="Disordered" evidence="1">
    <location>
        <begin position="205"/>
        <end position="230"/>
    </location>
</feature>
<protein>
    <recommendedName>
        <fullName evidence="6">PX domain-containing protein</fullName>
    </recommendedName>
</protein>
<evidence type="ECO:0008006" key="6">
    <source>
        <dbReference type="Google" id="ProtNLM"/>
    </source>
</evidence>
<dbReference type="Proteomes" id="UP000076532">
    <property type="component" value="Unassembled WGS sequence"/>
</dbReference>
<feature type="domain" description="PX-associated" evidence="3">
    <location>
        <begin position="15"/>
        <end position="155"/>
    </location>
</feature>
<evidence type="ECO:0000256" key="1">
    <source>
        <dbReference type="SAM" id="MobiDB-lite"/>
    </source>
</evidence>
<feature type="compositionally biased region" description="Low complexity" evidence="1">
    <location>
        <begin position="772"/>
        <end position="785"/>
    </location>
</feature>
<feature type="domain" description="PX" evidence="2">
    <location>
        <begin position="378"/>
        <end position="708"/>
    </location>
</feature>
<sequence>MSEDHSNGVVGPAQPALTPLQTQYLAKILAQLAMSRASRGLSADTIAEWASLNDVGSLTTFGLPFSGEPAVPDKKLRTRTYAAPAQPPILRYLFRHFVLTFPGLQDAPHKYWTKIVQPMFDDAASRNLPGSKERSEVTKRRTVAIALTNYIGTVFFKGLHPYTSAPARPSRDLLQRIDDMFPPPQTEAVGGFFVAIVKIDLVRRKPKPKPQAEGTEGHEDADADTATEEPAKRVQTEQYLLCTRPGDGEQEVFVYRDYSTFQKFDKDLADTGLDKPALPGPGASGFPSKESLQLYLRALLAFLAHDPESPVSFKLKSFLLGFALALPAEKRRTLLERVQADEGRLAGAHAAWAAAGATVADMRAGWAVFVGGLLAGDGLDASFALLKDHASIYALPLQYRRAAQWASAYTAYALHYLFVAAPNANEAFFLLQLLHHFFPYALARQLLKIANPAAMIKAFMALLFGEPLGAKSVFSRVFAGIEGRHAKAHRRQIARYRTLVADSAVCDRLRAFVHAGRAEQEKVREKSRTDEVDLVVSILVRAGLSEAQEEDVLECYHAFQDGVAAGDPTLLEADGAVEDSASGLQATKFKWLKRLLRLESLSRGNREGLRIWEGTFETFFRETVALYYPVISAVSKASNLSARLGDLQKFLDDMVRVVLGKDRSPRQFVQLAQRHEQSLYYFLHEIHANGKGLTVPLIEWLRKGLDLMSGGIRTAGEKPISVNLEALLATSPAIAPKVLAEIDATANYIMWNKARYELSLRAAVLGADASAPAPAPGAPLAHSAPGPQPQPHGGHVDVDGLLRALMEGAGQDVSARLAGASAFGMVDWGYFYDPQVVDTPTDTVLEGEEPPRGDGDDGASVAPSTTGTTAAASRRAAPAPRHGETSAFIKPPLLMETRKLLEAYYAQIGPALDGAADAEQWAGKIKSASKK</sequence>
<evidence type="ECO:0000259" key="3">
    <source>
        <dbReference type="Pfam" id="PF12828"/>
    </source>
</evidence>
<accession>A0A165X130</accession>
<dbReference type="STRING" id="436010.A0A165X130"/>
<evidence type="ECO:0000313" key="5">
    <source>
        <dbReference type="Proteomes" id="UP000076532"/>
    </source>
</evidence>
<dbReference type="OrthoDB" id="2414662at2759"/>
<dbReference type="AlphaFoldDB" id="A0A165X130"/>
<keyword evidence="5" id="KW-1185">Reference proteome</keyword>
<feature type="region of interest" description="Disordered" evidence="1">
    <location>
        <begin position="841"/>
        <end position="885"/>
    </location>
</feature>
<dbReference type="PANTHER" id="PTHR47185:SF1">
    <property type="entry name" value="PX DOMAIN-CONTAINING PROTEIN YPR097W"/>
    <property type="match status" value="1"/>
</dbReference>
<dbReference type="InterPro" id="IPR024555">
    <property type="entry name" value="PX-associated"/>
</dbReference>
<evidence type="ECO:0000313" key="4">
    <source>
        <dbReference type="EMBL" id="KZP08088.1"/>
    </source>
</evidence>
<dbReference type="GO" id="GO:0035091">
    <property type="term" value="F:phosphatidylinositol binding"/>
    <property type="evidence" value="ECO:0007669"/>
    <property type="project" value="TreeGrafter"/>
</dbReference>
<feature type="compositionally biased region" description="Low complexity" evidence="1">
    <location>
        <begin position="858"/>
        <end position="880"/>
    </location>
</feature>
<dbReference type="InterPro" id="IPR024554">
    <property type="entry name" value="LEC1-like_C"/>
</dbReference>
<name>A0A165X130_9AGAM</name>
<gene>
    <name evidence="4" type="ORF">FIBSPDRAFT_901537</name>
</gene>
<dbReference type="InterPro" id="IPR047168">
    <property type="entry name" value="LEC1-like"/>
</dbReference>
<dbReference type="Pfam" id="PF12825">
    <property type="entry name" value="DUF3818"/>
    <property type="match status" value="1"/>
</dbReference>